<organism evidence="2 3">
    <name type="scientific">Candidatus Nesterenkonia stercoripullorum</name>
    <dbReference type="NCBI Taxonomy" id="2838701"/>
    <lineage>
        <taxon>Bacteria</taxon>
        <taxon>Bacillati</taxon>
        <taxon>Actinomycetota</taxon>
        <taxon>Actinomycetes</taxon>
        <taxon>Micrococcales</taxon>
        <taxon>Micrococcaceae</taxon>
        <taxon>Nesterenkonia</taxon>
    </lineage>
</organism>
<dbReference type="Proteomes" id="UP000824151">
    <property type="component" value="Unassembled WGS sequence"/>
</dbReference>
<dbReference type="AlphaFoldDB" id="A0A9D1UTN6"/>
<feature type="compositionally biased region" description="Acidic residues" evidence="1">
    <location>
        <begin position="88"/>
        <end position="116"/>
    </location>
</feature>
<comment type="caution">
    <text evidence="2">The sequence shown here is derived from an EMBL/GenBank/DDBJ whole genome shotgun (WGS) entry which is preliminary data.</text>
</comment>
<feature type="compositionally biased region" description="Low complexity" evidence="1">
    <location>
        <begin position="8"/>
        <end position="21"/>
    </location>
</feature>
<feature type="region of interest" description="Disordered" evidence="1">
    <location>
        <begin position="62"/>
        <end position="116"/>
    </location>
</feature>
<dbReference type="EMBL" id="DXGD01000319">
    <property type="protein sequence ID" value="HIX00198.1"/>
    <property type="molecule type" value="Genomic_DNA"/>
</dbReference>
<sequence length="246" mass="25668">MTGLHHLAAPSVSASSPSTAGVGTWQLSCISQDRTNRAASRPRMAAAVFALAAIPALLVGCTTEEGSGDDPSASPAEETAQNSPAATDESDESAPTTEDADNEEGGEPESSEELGEFFSEDEACMTVGMMAEGLRTDIEEGFGSQADLDDAREAVEQTAELAPDDVKATLESLTEHLDTEPEALDTSAVGDDLDEVETWIDEGFCEGEYHDQLDDQPPGEDPDEAEDVPEDAADAPGDPDSADDDA</sequence>
<reference evidence="2" key="1">
    <citation type="journal article" date="2021" name="PeerJ">
        <title>Extensive microbial diversity within the chicken gut microbiome revealed by metagenomics and culture.</title>
        <authorList>
            <person name="Gilroy R."/>
            <person name="Ravi A."/>
            <person name="Getino M."/>
            <person name="Pursley I."/>
            <person name="Horton D.L."/>
            <person name="Alikhan N.F."/>
            <person name="Baker D."/>
            <person name="Gharbi K."/>
            <person name="Hall N."/>
            <person name="Watson M."/>
            <person name="Adriaenssens E.M."/>
            <person name="Foster-Nyarko E."/>
            <person name="Jarju S."/>
            <person name="Secka A."/>
            <person name="Antonio M."/>
            <person name="Oren A."/>
            <person name="Chaudhuri R.R."/>
            <person name="La Ragione R."/>
            <person name="Hildebrand F."/>
            <person name="Pallen M.J."/>
        </authorList>
    </citation>
    <scope>NUCLEOTIDE SEQUENCE</scope>
    <source>
        <strain evidence="2">ChiHejej3B27-3195</strain>
    </source>
</reference>
<feature type="region of interest" description="Disordered" evidence="1">
    <location>
        <begin position="197"/>
        <end position="246"/>
    </location>
</feature>
<evidence type="ECO:0000256" key="1">
    <source>
        <dbReference type="SAM" id="MobiDB-lite"/>
    </source>
</evidence>
<evidence type="ECO:0000313" key="2">
    <source>
        <dbReference type="EMBL" id="HIX00198.1"/>
    </source>
</evidence>
<feature type="compositionally biased region" description="Acidic residues" evidence="1">
    <location>
        <begin position="217"/>
        <end position="233"/>
    </location>
</feature>
<proteinExistence type="predicted"/>
<name>A0A9D1UTN6_9MICC</name>
<feature type="region of interest" description="Disordered" evidence="1">
    <location>
        <begin position="138"/>
        <end position="165"/>
    </location>
</feature>
<evidence type="ECO:0000313" key="3">
    <source>
        <dbReference type="Proteomes" id="UP000824151"/>
    </source>
</evidence>
<protein>
    <submittedName>
        <fullName evidence="2">Uncharacterized protein</fullName>
    </submittedName>
</protein>
<accession>A0A9D1UTN6</accession>
<reference evidence="2" key="2">
    <citation type="submission" date="2021-04" db="EMBL/GenBank/DDBJ databases">
        <authorList>
            <person name="Gilroy R."/>
        </authorList>
    </citation>
    <scope>NUCLEOTIDE SEQUENCE</scope>
    <source>
        <strain evidence="2">ChiHejej3B27-3195</strain>
    </source>
</reference>
<feature type="region of interest" description="Disordered" evidence="1">
    <location>
        <begin position="1"/>
        <end position="21"/>
    </location>
</feature>
<gene>
    <name evidence="2" type="ORF">H9871_08655</name>
</gene>